<proteinExistence type="predicted"/>
<organism evidence="2 3">
    <name type="scientific">Phytohabitans houttuyneae</name>
    <dbReference type="NCBI Taxonomy" id="1076126"/>
    <lineage>
        <taxon>Bacteria</taxon>
        <taxon>Bacillati</taxon>
        <taxon>Actinomycetota</taxon>
        <taxon>Actinomycetes</taxon>
        <taxon>Micromonosporales</taxon>
        <taxon>Micromonosporaceae</taxon>
    </lineage>
</organism>
<keyword evidence="3" id="KW-1185">Reference proteome</keyword>
<name>A0A6V8KIX7_9ACTN</name>
<feature type="compositionally biased region" description="Polar residues" evidence="1">
    <location>
        <begin position="87"/>
        <end position="107"/>
    </location>
</feature>
<dbReference type="AlphaFoldDB" id="A0A6V8KIX7"/>
<sequence length="107" mass="11856">MLPATVATRGRNLPRGAPTNSSAKKSIPHGQSRAARMQRRRPHHDNGRRFHQMKDPAKPANEIAQAGLKPDCAPQRRPLCRREIHPTANNHTANQPSGSTRGTHPLR</sequence>
<evidence type="ECO:0000313" key="2">
    <source>
        <dbReference type="EMBL" id="GFJ82089.1"/>
    </source>
</evidence>
<accession>A0A6V8KIX7</accession>
<gene>
    <name evidence="2" type="ORF">Phou_062690</name>
</gene>
<reference evidence="2 3" key="2">
    <citation type="submission" date="2020-03" db="EMBL/GenBank/DDBJ databases">
        <authorList>
            <person name="Ichikawa N."/>
            <person name="Kimura A."/>
            <person name="Kitahashi Y."/>
            <person name="Uohara A."/>
        </authorList>
    </citation>
    <scope>NUCLEOTIDE SEQUENCE [LARGE SCALE GENOMIC DNA]</scope>
    <source>
        <strain evidence="2 3">NBRC 108639</strain>
    </source>
</reference>
<feature type="region of interest" description="Disordered" evidence="1">
    <location>
        <begin position="1"/>
        <end position="107"/>
    </location>
</feature>
<reference evidence="2 3" key="1">
    <citation type="submission" date="2020-03" db="EMBL/GenBank/DDBJ databases">
        <title>Whole genome shotgun sequence of Phytohabitans houttuyneae NBRC 108639.</title>
        <authorList>
            <person name="Komaki H."/>
            <person name="Tamura T."/>
        </authorList>
    </citation>
    <scope>NUCLEOTIDE SEQUENCE [LARGE SCALE GENOMIC DNA]</scope>
    <source>
        <strain evidence="2 3">NBRC 108639</strain>
    </source>
</reference>
<evidence type="ECO:0000256" key="1">
    <source>
        <dbReference type="SAM" id="MobiDB-lite"/>
    </source>
</evidence>
<feature type="compositionally biased region" description="Basic and acidic residues" evidence="1">
    <location>
        <begin position="44"/>
        <end position="57"/>
    </location>
</feature>
<dbReference type="Proteomes" id="UP000482800">
    <property type="component" value="Unassembled WGS sequence"/>
</dbReference>
<dbReference type="EMBL" id="BLPF01000002">
    <property type="protein sequence ID" value="GFJ82089.1"/>
    <property type="molecule type" value="Genomic_DNA"/>
</dbReference>
<protein>
    <submittedName>
        <fullName evidence="2">Uncharacterized protein</fullName>
    </submittedName>
</protein>
<evidence type="ECO:0000313" key="3">
    <source>
        <dbReference type="Proteomes" id="UP000482800"/>
    </source>
</evidence>
<comment type="caution">
    <text evidence="2">The sequence shown here is derived from an EMBL/GenBank/DDBJ whole genome shotgun (WGS) entry which is preliminary data.</text>
</comment>